<dbReference type="GO" id="GO:0004519">
    <property type="term" value="F:endonuclease activity"/>
    <property type="evidence" value="ECO:0007669"/>
    <property type="project" value="UniProtKB-KW"/>
</dbReference>
<dbReference type="GO" id="GO:0006310">
    <property type="term" value="P:DNA recombination"/>
    <property type="evidence" value="ECO:0007669"/>
    <property type="project" value="UniProtKB-KW"/>
</dbReference>
<evidence type="ECO:0000313" key="12">
    <source>
        <dbReference type="Proteomes" id="UP001165083"/>
    </source>
</evidence>
<proteinExistence type="predicted"/>
<gene>
    <name evidence="11" type="ORF">Plil01_000644600</name>
</gene>
<evidence type="ECO:0000256" key="9">
    <source>
        <dbReference type="ARBA" id="ARBA00023172"/>
    </source>
</evidence>
<organism evidence="11 12">
    <name type="scientific">Phytophthora lilii</name>
    <dbReference type="NCBI Taxonomy" id="2077276"/>
    <lineage>
        <taxon>Eukaryota</taxon>
        <taxon>Sar</taxon>
        <taxon>Stramenopiles</taxon>
        <taxon>Oomycota</taxon>
        <taxon>Peronosporomycetes</taxon>
        <taxon>Peronosporales</taxon>
        <taxon>Peronosporaceae</taxon>
        <taxon>Phytophthora</taxon>
    </lineage>
</organism>
<dbReference type="InterPro" id="IPR039537">
    <property type="entry name" value="Retrotran_Ty1/copia-like"/>
</dbReference>
<keyword evidence="3" id="KW-0255">Endonuclease</keyword>
<keyword evidence="8" id="KW-0548">Nucleotidyltransferase</keyword>
<evidence type="ECO:0000256" key="8">
    <source>
        <dbReference type="ARBA" id="ARBA00022932"/>
    </source>
</evidence>
<accession>A0A9W6TLA9</accession>
<reference evidence="11" key="1">
    <citation type="submission" date="2023-04" db="EMBL/GenBank/DDBJ databases">
        <title>Phytophthora lilii NBRC 32176.</title>
        <authorList>
            <person name="Ichikawa N."/>
            <person name="Sato H."/>
            <person name="Tonouchi N."/>
        </authorList>
    </citation>
    <scope>NUCLEOTIDE SEQUENCE</scope>
    <source>
        <strain evidence="11">NBRC 32176</strain>
    </source>
</reference>
<dbReference type="PANTHER" id="PTHR42648">
    <property type="entry name" value="TRANSPOSASE, PUTATIVE-RELATED"/>
    <property type="match status" value="1"/>
</dbReference>
<keyword evidence="7" id="KW-0695">RNA-directed DNA polymerase</keyword>
<keyword evidence="6" id="KW-0229">DNA integration</keyword>
<evidence type="ECO:0000256" key="4">
    <source>
        <dbReference type="ARBA" id="ARBA00022801"/>
    </source>
</evidence>
<evidence type="ECO:0000256" key="7">
    <source>
        <dbReference type="ARBA" id="ARBA00022918"/>
    </source>
</evidence>
<keyword evidence="12" id="KW-1185">Reference proteome</keyword>
<dbReference type="GO" id="GO:0046872">
    <property type="term" value="F:metal ion binding"/>
    <property type="evidence" value="ECO:0007669"/>
    <property type="project" value="UniProtKB-KW"/>
</dbReference>
<dbReference type="OrthoDB" id="89942at2759"/>
<protein>
    <submittedName>
        <fullName evidence="11">Unnamed protein product</fullName>
    </submittedName>
</protein>
<comment type="caution">
    <text evidence="11">The sequence shown here is derived from an EMBL/GenBank/DDBJ whole genome shotgun (WGS) entry which is preliminary data.</text>
</comment>
<dbReference type="PANTHER" id="PTHR42648:SF11">
    <property type="entry name" value="TRANSPOSON TY4-P GAG-POL POLYPROTEIN"/>
    <property type="match status" value="1"/>
</dbReference>
<evidence type="ECO:0000256" key="6">
    <source>
        <dbReference type="ARBA" id="ARBA00022908"/>
    </source>
</evidence>
<evidence type="ECO:0000256" key="10">
    <source>
        <dbReference type="SAM" id="MobiDB-lite"/>
    </source>
</evidence>
<dbReference type="GO" id="GO:0003964">
    <property type="term" value="F:RNA-directed DNA polymerase activity"/>
    <property type="evidence" value="ECO:0007669"/>
    <property type="project" value="UniProtKB-KW"/>
</dbReference>
<evidence type="ECO:0000256" key="2">
    <source>
        <dbReference type="ARBA" id="ARBA00022723"/>
    </source>
</evidence>
<evidence type="ECO:0000256" key="3">
    <source>
        <dbReference type="ARBA" id="ARBA00022759"/>
    </source>
</evidence>
<dbReference type="GO" id="GO:0003887">
    <property type="term" value="F:DNA-directed DNA polymerase activity"/>
    <property type="evidence" value="ECO:0007669"/>
    <property type="project" value="UniProtKB-KW"/>
</dbReference>
<evidence type="ECO:0000256" key="5">
    <source>
        <dbReference type="ARBA" id="ARBA00022842"/>
    </source>
</evidence>
<keyword evidence="4" id="KW-0378">Hydrolase</keyword>
<dbReference type="EMBL" id="BSXW01000288">
    <property type="protein sequence ID" value="GMF17574.1"/>
    <property type="molecule type" value="Genomic_DNA"/>
</dbReference>
<keyword evidence="8" id="KW-0239">DNA-directed DNA polymerase</keyword>
<dbReference type="GO" id="GO:0015074">
    <property type="term" value="P:DNA integration"/>
    <property type="evidence" value="ECO:0007669"/>
    <property type="project" value="UniProtKB-KW"/>
</dbReference>
<feature type="region of interest" description="Disordered" evidence="10">
    <location>
        <begin position="208"/>
        <end position="280"/>
    </location>
</feature>
<dbReference type="GO" id="GO:0016787">
    <property type="term" value="F:hydrolase activity"/>
    <property type="evidence" value="ECO:0007669"/>
    <property type="project" value="UniProtKB-KW"/>
</dbReference>
<feature type="compositionally biased region" description="Low complexity" evidence="10">
    <location>
        <begin position="248"/>
        <end position="261"/>
    </location>
</feature>
<evidence type="ECO:0000256" key="1">
    <source>
        <dbReference type="ARBA" id="ARBA00022722"/>
    </source>
</evidence>
<keyword evidence="8" id="KW-0808">Transferase</keyword>
<keyword evidence="5" id="KW-0460">Magnesium</keyword>
<feature type="compositionally biased region" description="Basic residues" evidence="10">
    <location>
        <begin position="264"/>
        <end position="280"/>
    </location>
</feature>
<keyword evidence="2" id="KW-0479">Metal-binding</keyword>
<name>A0A9W6TLA9_9STRA</name>
<keyword evidence="1" id="KW-0540">Nuclease</keyword>
<keyword evidence="9" id="KW-0233">DNA recombination</keyword>
<evidence type="ECO:0000313" key="11">
    <source>
        <dbReference type="EMBL" id="GMF17574.1"/>
    </source>
</evidence>
<sequence>MSGRVSHARYMRLPMSERYGLAFIFNLSSSVCASSNLINCTPGSNGVKHGFAFCCPIFLMMDSAYGQEVVVNTAAWIINRNSNSVTVKTPYEIVYQAKPQLKNMKVFGALGYAHIPDEKSRNFDAKAFKCRFLDNEDDVKGYRDKSSASEPQLTGRQIPVSQQIVPAQVEVADVIPLQRDTVTESAMVPYESTHPMITRSRARHIDETTDPEEAGARKKQVIDAPSTSGTKRQRMTQERSKPTGDQLAIEGGQAMAAMEGAPSRTKRLRQARTKVNGRKR</sequence>
<dbReference type="Proteomes" id="UP001165083">
    <property type="component" value="Unassembled WGS sequence"/>
</dbReference>
<dbReference type="AlphaFoldDB" id="A0A9W6TLA9"/>